<comment type="caution">
    <text evidence="1">The sequence shown here is derived from an EMBL/GenBank/DDBJ whole genome shotgun (WGS) entry which is preliminary data.</text>
</comment>
<dbReference type="InterPro" id="IPR052270">
    <property type="entry name" value="CACF_protein"/>
</dbReference>
<dbReference type="OMA" id="FELWKTK"/>
<dbReference type="Gramene" id="GBG65457">
    <property type="protein sequence ID" value="GBG65457"/>
    <property type="gene ID" value="CBR_g51052"/>
</dbReference>
<evidence type="ECO:0000313" key="2">
    <source>
        <dbReference type="Proteomes" id="UP000265515"/>
    </source>
</evidence>
<dbReference type="EMBL" id="BFEA01000062">
    <property type="protein sequence ID" value="GBG65457.1"/>
    <property type="molecule type" value="Genomic_DNA"/>
</dbReference>
<keyword evidence="2" id="KW-1185">Reference proteome</keyword>
<name>A0A388K5Y2_CHABU</name>
<dbReference type="STRING" id="69332.A0A388K5Y2"/>
<dbReference type="Proteomes" id="UP000265515">
    <property type="component" value="Unassembled WGS sequence"/>
</dbReference>
<dbReference type="GO" id="GO:0019902">
    <property type="term" value="F:phosphatase binding"/>
    <property type="evidence" value="ECO:0007669"/>
    <property type="project" value="TreeGrafter"/>
</dbReference>
<organism evidence="1 2">
    <name type="scientific">Chara braunii</name>
    <name type="common">Braun's stonewort</name>
    <dbReference type="NCBI Taxonomy" id="69332"/>
    <lineage>
        <taxon>Eukaryota</taxon>
        <taxon>Viridiplantae</taxon>
        <taxon>Streptophyta</taxon>
        <taxon>Charophyceae</taxon>
        <taxon>Charales</taxon>
        <taxon>Characeae</taxon>
        <taxon>Chara</taxon>
    </lineage>
</organism>
<evidence type="ECO:0008006" key="3">
    <source>
        <dbReference type="Google" id="ProtNLM"/>
    </source>
</evidence>
<protein>
    <recommendedName>
        <fullName evidence="3">Sfi1 spindle body domain-containing protein</fullName>
    </recommendedName>
</protein>
<proteinExistence type="predicted"/>
<gene>
    <name evidence="1" type="ORF">CBR_g51052</name>
</gene>
<dbReference type="PANTHER" id="PTHR22028">
    <property type="entry name" value="SFI1 SPINDLE BODY DOMAIN-CONTAINING PROTEIN-RELATED"/>
    <property type="match status" value="1"/>
</dbReference>
<dbReference type="AlphaFoldDB" id="A0A388K5Y2"/>
<reference evidence="1 2" key="1">
    <citation type="journal article" date="2018" name="Cell">
        <title>The Chara Genome: Secondary Complexity and Implications for Plant Terrestrialization.</title>
        <authorList>
            <person name="Nishiyama T."/>
            <person name="Sakayama H."/>
            <person name="Vries J.D."/>
            <person name="Buschmann H."/>
            <person name="Saint-Marcoux D."/>
            <person name="Ullrich K.K."/>
            <person name="Haas F.B."/>
            <person name="Vanderstraeten L."/>
            <person name="Becker D."/>
            <person name="Lang D."/>
            <person name="Vosolsobe S."/>
            <person name="Rombauts S."/>
            <person name="Wilhelmsson P.K.I."/>
            <person name="Janitza P."/>
            <person name="Kern R."/>
            <person name="Heyl A."/>
            <person name="Rumpler F."/>
            <person name="Villalobos L.I.A.C."/>
            <person name="Clay J.M."/>
            <person name="Skokan R."/>
            <person name="Toyoda A."/>
            <person name="Suzuki Y."/>
            <person name="Kagoshima H."/>
            <person name="Schijlen E."/>
            <person name="Tajeshwar N."/>
            <person name="Catarino B."/>
            <person name="Hetherington A.J."/>
            <person name="Saltykova A."/>
            <person name="Bonnot C."/>
            <person name="Breuninger H."/>
            <person name="Symeonidi A."/>
            <person name="Radhakrishnan G.V."/>
            <person name="Van Nieuwerburgh F."/>
            <person name="Deforce D."/>
            <person name="Chang C."/>
            <person name="Karol K.G."/>
            <person name="Hedrich R."/>
            <person name="Ulvskov P."/>
            <person name="Glockner G."/>
            <person name="Delwiche C.F."/>
            <person name="Petrasek J."/>
            <person name="Van de Peer Y."/>
            <person name="Friml J."/>
            <person name="Beilby M."/>
            <person name="Dolan L."/>
            <person name="Kohara Y."/>
            <person name="Sugano S."/>
            <person name="Fujiyama A."/>
            <person name="Delaux P.-M."/>
            <person name="Quint M."/>
            <person name="TheiBen G."/>
            <person name="Hagemann M."/>
            <person name="Harholt J."/>
            <person name="Dunand C."/>
            <person name="Zachgo S."/>
            <person name="Langdale J."/>
            <person name="Maumus F."/>
            <person name="Straeten D.V.D."/>
            <person name="Gould S.B."/>
            <person name="Rensing S.A."/>
        </authorList>
    </citation>
    <scope>NUCLEOTIDE SEQUENCE [LARGE SCALE GENOMIC DNA]</scope>
    <source>
        <strain evidence="1 2">S276</strain>
    </source>
</reference>
<accession>A0A388K5Y2</accession>
<sequence>MMTAVMNGWIDFICMVKRTRELRLRAARFWRCWLVNLAMRAWKWQLARLKQKRADLQHVQHWKTRRMTQSVMTSWGARIAKSRFKRTQRRNCGTFRRRKLLAKSLAGWQMDAEVKRATSEIMRLIAWRCCRAVAIRLLAEWKALVHNNRRLTVAALKVEDGSRHRAKRTALDAWKRYVEGQRKNRQLRETAAACLGTRTKRMSLGALASNLRRGRRKKLAMAVGRKAMEKKALRFWQVWATFQARERAKIWTLLKKVLVREKANIFREWRELMKVHSRDRAVLKLLGQKAKDRALRQATEEWRNRVALERKRREWMLRAGKNRQLTLRREVMMAWHDETRERHHLRQLMNHLADFYRRAELRNAFDAWLCWASLMRKLHEMEEKRHRDAVRMFLQEWQMLTRQRRSLNERITRLVGRRQTSTLSRAMKSWLDVSLTKMAMKERIAILAEVIKRADMERVLGEWLRVVLEGKREREGKVLASRFHAHKIKRSAFDGWRRLYLLSKEASRRRKHALESRSWGAWASYTRRKRQAFIGRRLWEDRTIGRCVKVWHRWARERRSREDLIARALAVKLERAVAQLLTSWREWALRKKERQKREAQAFLFWQERERERALKRWSTNVKEKKEEESKESKAIKFWKVRSAELCAKKWKQWLIKRKREEQLFRRALQLWQEAKLSRSFRLMLDYARGWTSRKKELSQKEKEAGALWLKTCAKEVLDRWLHFAGEKRRRDAHKEAAMKFRKEKLVQWRSKMSKDCLMCWCDFVSNKQAREADMEAIKWYIASCRLQSAFDHWRRGSRRRTEVAKLVTNCRTARKRRLLAEIFHAWKTWAHHQHDTKAKEGKVSGKLRKRIYKDVLHGWQAVVIDSKKTREKERMARKWRESLCLLRSTVEWRNSIMNRARKRQAIEGFTRTRDLKKLRELMKEWKAVADCSRRRREIITHAVTRWTKHFLAAAMSGWRTSTLYPFSKSLSRAFKF</sequence>
<evidence type="ECO:0000313" key="1">
    <source>
        <dbReference type="EMBL" id="GBG65457.1"/>
    </source>
</evidence>
<dbReference type="PANTHER" id="PTHR22028:SF9">
    <property type="entry name" value="SFI1 SPINDLE BODY DOMAIN-CONTAINING PROTEIN"/>
    <property type="match status" value="1"/>
</dbReference>